<keyword evidence="12" id="KW-1185">Reference proteome</keyword>
<dbReference type="InterPro" id="IPR056818">
    <property type="entry name" value="GlmU/GlgC-like_hexapep"/>
</dbReference>
<dbReference type="InterPro" id="IPR011831">
    <property type="entry name" value="ADP-Glc_PPase"/>
</dbReference>
<evidence type="ECO:0000256" key="6">
    <source>
        <dbReference type="ARBA" id="ARBA00022840"/>
    </source>
</evidence>
<dbReference type="SUPFAM" id="SSF53448">
    <property type="entry name" value="Nucleotide-diphospho-sugar transferases"/>
    <property type="match status" value="1"/>
</dbReference>
<evidence type="ECO:0000256" key="7">
    <source>
        <dbReference type="ARBA" id="ARBA00023056"/>
    </source>
</evidence>
<comment type="caution">
    <text evidence="11">The sequence shown here is derived from an EMBL/GenBank/DDBJ whole genome shotgun (WGS) entry which is preliminary data.</text>
</comment>
<dbReference type="Pfam" id="PF24894">
    <property type="entry name" value="Hexapep_GlmU"/>
    <property type="match status" value="1"/>
</dbReference>
<comment type="similarity">
    <text evidence="1">Belongs to the bacterial/plant glucose-1-phosphate adenylyltransferase family.</text>
</comment>
<dbReference type="GO" id="GO:0005978">
    <property type="term" value="P:glycogen biosynthetic process"/>
    <property type="evidence" value="ECO:0007669"/>
    <property type="project" value="UniProtKB-KW"/>
</dbReference>
<keyword evidence="2" id="KW-0321">Glycogen metabolism</keyword>
<evidence type="ECO:0000313" key="12">
    <source>
        <dbReference type="Proteomes" id="UP000288892"/>
    </source>
</evidence>
<accession>A0A444JFG1</accession>
<evidence type="ECO:0000259" key="9">
    <source>
        <dbReference type="Pfam" id="PF00483"/>
    </source>
</evidence>
<evidence type="ECO:0000256" key="1">
    <source>
        <dbReference type="ARBA" id="ARBA00010443"/>
    </source>
</evidence>
<dbReference type="InterPro" id="IPR029044">
    <property type="entry name" value="Nucleotide-diphossugar_trans"/>
</dbReference>
<gene>
    <name evidence="11" type="ORF">VU01_10842</name>
</gene>
<dbReference type="CDD" id="cd04651">
    <property type="entry name" value="LbH_G1P_AT_C"/>
    <property type="match status" value="1"/>
</dbReference>
<keyword evidence="4 11" id="KW-0548">Nucleotidyltransferase</keyword>
<dbReference type="PROSITE" id="PS00809">
    <property type="entry name" value="ADP_GLC_PYROPHOSPH_2"/>
    <property type="match status" value="1"/>
</dbReference>
<feature type="domain" description="Nucleotidyl transferase" evidence="9">
    <location>
        <begin position="10"/>
        <end position="256"/>
    </location>
</feature>
<name>A0A444JFG1_9BACT</name>
<keyword evidence="8" id="KW-0119">Carbohydrate metabolism</keyword>
<keyword evidence="5" id="KW-0547">Nucleotide-binding</keyword>
<evidence type="ECO:0000256" key="4">
    <source>
        <dbReference type="ARBA" id="ARBA00022695"/>
    </source>
</evidence>
<evidence type="ECO:0000256" key="8">
    <source>
        <dbReference type="ARBA" id="ARBA00023277"/>
    </source>
</evidence>
<evidence type="ECO:0000313" key="11">
    <source>
        <dbReference type="EMBL" id="RWX51767.1"/>
    </source>
</evidence>
<dbReference type="CDD" id="cd02508">
    <property type="entry name" value="ADP_Glucose_PP"/>
    <property type="match status" value="1"/>
</dbReference>
<keyword evidence="3 11" id="KW-0808">Transferase</keyword>
<evidence type="ECO:0000256" key="3">
    <source>
        <dbReference type="ARBA" id="ARBA00022679"/>
    </source>
</evidence>
<dbReference type="PANTHER" id="PTHR43523">
    <property type="entry name" value="GLUCOSE-1-PHOSPHATE ADENYLYLTRANSFERASE-RELATED"/>
    <property type="match status" value="1"/>
</dbReference>
<dbReference type="AlphaFoldDB" id="A0A444JFG1"/>
<protein>
    <submittedName>
        <fullName evidence="11">Glucose-1-phosphate adenylyltransferase</fullName>
        <ecNumber evidence="11">2.7.7.27</ecNumber>
    </submittedName>
</protein>
<dbReference type="GO" id="GO:0008878">
    <property type="term" value="F:glucose-1-phosphate adenylyltransferase activity"/>
    <property type="evidence" value="ECO:0007669"/>
    <property type="project" value="UniProtKB-EC"/>
</dbReference>
<dbReference type="PROSITE" id="PS00810">
    <property type="entry name" value="ADP_GLC_PYROPHOSPH_3"/>
    <property type="match status" value="1"/>
</dbReference>
<sequence>MREAKDALVLLLAGGVGSRLNILVGHRAKPAVPFGGLYRIIDFSLSNVMNSGLTRVGVLTQYKPLSLMRHIRTGEAWDFTGRTRGIKILPPRTGEKDSDWYKGTADAIRQNIDFIRGNQSEQVVILSGDHIYQMDFDDMIAYHREKNAGVTIGMMVVPKSEIHQFGAGIVDDENRIVDWEEKPEEPRTNLASMGIYVFDTEYLLKALSGDREEVDFGMHIIPRAIEEKQVYAYPFYGYWRDVGTIQSYWDANMDILHADSGISPEEWGIRPNTEADGRAMDRAPARFAEGCTVQSSMISSGSIIEGTVLNSVLSPGVIVRKGAVVRDSVILEDSVIEAGARVDLSVCDKQVHIGEGAVVGYGDEEAKSISNREYPTHLYSGITLLGKGAAIPAEMRIGRNCIIRPDEKSREERVFPAELEHGGIF</sequence>
<keyword evidence="7" id="KW-0320">Glycogen biosynthesis</keyword>
<dbReference type="InterPro" id="IPR005836">
    <property type="entry name" value="ADP_Glu_pyroP_CS"/>
</dbReference>
<organism evidence="11 12">
    <name type="scientific">Candidatus Electrothrix marina</name>
    <dbReference type="NCBI Taxonomy" id="1859130"/>
    <lineage>
        <taxon>Bacteria</taxon>
        <taxon>Pseudomonadati</taxon>
        <taxon>Thermodesulfobacteriota</taxon>
        <taxon>Desulfobulbia</taxon>
        <taxon>Desulfobulbales</taxon>
        <taxon>Desulfobulbaceae</taxon>
        <taxon>Candidatus Electrothrix</taxon>
    </lineage>
</organism>
<dbReference type="SUPFAM" id="SSF51161">
    <property type="entry name" value="Trimeric LpxA-like enzymes"/>
    <property type="match status" value="1"/>
</dbReference>
<dbReference type="PANTHER" id="PTHR43523:SF2">
    <property type="entry name" value="GLUCOSE-1-PHOSPHATE ADENYLYLTRANSFERASE"/>
    <property type="match status" value="1"/>
</dbReference>
<proteinExistence type="inferred from homology"/>
<dbReference type="InterPro" id="IPR011004">
    <property type="entry name" value="Trimer_LpxA-like_sf"/>
</dbReference>
<feature type="domain" description="Glucose-1-phosphate adenylyltransferase/Bifunctional protein GlmU-like C-terminal hexapeptide" evidence="10">
    <location>
        <begin position="290"/>
        <end position="366"/>
    </location>
</feature>
<dbReference type="Pfam" id="PF00483">
    <property type="entry name" value="NTP_transferase"/>
    <property type="match status" value="1"/>
</dbReference>
<dbReference type="Proteomes" id="UP000288892">
    <property type="component" value="Unassembled WGS sequence"/>
</dbReference>
<reference evidence="11 12" key="1">
    <citation type="submission" date="2017-01" db="EMBL/GenBank/DDBJ databases">
        <title>The cable genome- insights into the physiology and evolution of filamentous bacteria capable of sulfide oxidation via long distance electron transfer.</title>
        <authorList>
            <person name="Schreiber L."/>
            <person name="Bjerg J.T."/>
            <person name="Boggild A."/>
            <person name="Van De Vossenberg J."/>
            <person name="Meysman F."/>
            <person name="Nielsen L.P."/>
            <person name="Schramm A."/>
            <person name="Kjeldsen K.U."/>
        </authorList>
    </citation>
    <scope>NUCLEOTIDE SEQUENCE [LARGE SCALE GENOMIC DNA]</scope>
    <source>
        <strain evidence="11">A5</strain>
    </source>
</reference>
<dbReference type="Gene3D" id="2.160.10.10">
    <property type="entry name" value="Hexapeptide repeat proteins"/>
    <property type="match status" value="1"/>
</dbReference>
<dbReference type="EMBL" id="MTKS01000084">
    <property type="protein sequence ID" value="RWX51767.1"/>
    <property type="molecule type" value="Genomic_DNA"/>
</dbReference>
<dbReference type="EC" id="2.7.7.27" evidence="11"/>
<keyword evidence="6" id="KW-0067">ATP-binding</keyword>
<dbReference type="InterPro" id="IPR005835">
    <property type="entry name" value="NTP_transferase_dom"/>
</dbReference>
<evidence type="ECO:0000259" key="10">
    <source>
        <dbReference type="Pfam" id="PF24894"/>
    </source>
</evidence>
<dbReference type="GO" id="GO:0005524">
    <property type="term" value="F:ATP binding"/>
    <property type="evidence" value="ECO:0007669"/>
    <property type="project" value="UniProtKB-KW"/>
</dbReference>
<evidence type="ECO:0000256" key="2">
    <source>
        <dbReference type="ARBA" id="ARBA00022600"/>
    </source>
</evidence>
<dbReference type="Gene3D" id="3.90.550.10">
    <property type="entry name" value="Spore Coat Polysaccharide Biosynthesis Protein SpsA, Chain A"/>
    <property type="match status" value="1"/>
</dbReference>
<evidence type="ECO:0000256" key="5">
    <source>
        <dbReference type="ARBA" id="ARBA00022741"/>
    </source>
</evidence>